<dbReference type="InterPro" id="IPR006710">
    <property type="entry name" value="Glyco_hydro_43"/>
</dbReference>
<dbReference type="PANTHER" id="PTHR35279:SF1">
    <property type="entry name" value="ARABINANASE_LEVANSUCRASE_INVERTASE"/>
    <property type="match status" value="1"/>
</dbReference>
<sequence>MLNYDPCTIGCQAGWRKYEHNPVLGDSGDFCFDNHVLKVGDKLRMYFSWRTHYSIAYTESEDGLHWGERHVVLSPRQDISWEEDLNRPAIDYRDGVFHMWYSSQTTGGFNKRKWVDSYMEASKEDKGGSVIGYAWSRDGIFWERLEEPVVVPDCTWEKRSLMCPTILWDQKKEIYKLWYCGGGWFEPDAIGYAESKDGIVWEKCGKNPVFTPDKKNLWERAHVAGCQVIQMDGWYYMFYIGYEDLFKARICLARSKDGVSGWERHPMNPIISAGLPGAWDCESIYKPFLYFDEDQDRWLMYFNARTGTTERIGIAIHNGRDFWNG</sequence>
<organism evidence="5 6">
    <name type="scientific">Enterocloster bolteae</name>
    <dbReference type="NCBI Taxonomy" id="208479"/>
    <lineage>
        <taxon>Bacteria</taxon>
        <taxon>Bacillati</taxon>
        <taxon>Bacillota</taxon>
        <taxon>Clostridia</taxon>
        <taxon>Lachnospirales</taxon>
        <taxon>Lachnospiraceae</taxon>
        <taxon>Enterocloster</taxon>
    </lineage>
</organism>
<keyword evidence="2 4" id="KW-0378">Hydrolase</keyword>
<dbReference type="SUPFAM" id="SSF75005">
    <property type="entry name" value="Arabinanase/levansucrase/invertase"/>
    <property type="match status" value="1"/>
</dbReference>
<evidence type="ECO:0000256" key="2">
    <source>
        <dbReference type="ARBA" id="ARBA00022801"/>
    </source>
</evidence>
<comment type="caution">
    <text evidence="5">The sequence shown here is derived from an EMBL/GenBank/DDBJ whole genome shotgun (WGS) entry which is preliminary data.</text>
</comment>
<evidence type="ECO:0000256" key="3">
    <source>
        <dbReference type="ARBA" id="ARBA00023295"/>
    </source>
</evidence>
<dbReference type="PANTHER" id="PTHR35279">
    <property type="match status" value="1"/>
</dbReference>
<name>A0A414AVA0_9FIRM</name>
<comment type="similarity">
    <text evidence="1 4">Belongs to the glycosyl hydrolase 43 family.</text>
</comment>
<dbReference type="Gene3D" id="2.115.10.20">
    <property type="entry name" value="Glycosyl hydrolase domain, family 43"/>
    <property type="match status" value="2"/>
</dbReference>
<proteinExistence type="inferred from homology"/>
<dbReference type="Pfam" id="PF04616">
    <property type="entry name" value="Glyco_hydro_43"/>
    <property type="match status" value="1"/>
</dbReference>
<dbReference type="EMBL" id="QSHZ01000013">
    <property type="protein sequence ID" value="RHC55600.1"/>
    <property type="molecule type" value="Genomic_DNA"/>
</dbReference>
<dbReference type="InterPro" id="IPR023296">
    <property type="entry name" value="Glyco_hydro_beta-prop_sf"/>
</dbReference>
<protein>
    <recommendedName>
        <fullName evidence="7">Glycosyl hydrolase family 32 N-terminal domain-containing protein</fullName>
    </recommendedName>
</protein>
<evidence type="ECO:0000256" key="1">
    <source>
        <dbReference type="ARBA" id="ARBA00009865"/>
    </source>
</evidence>
<evidence type="ECO:0000313" key="5">
    <source>
        <dbReference type="EMBL" id="RHC55600.1"/>
    </source>
</evidence>
<evidence type="ECO:0008006" key="7">
    <source>
        <dbReference type="Google" id="ProtNLM"/>
    </source>
</evidence>
<evidence type="ECO:0000256" key="4">
    <source>
        <dbReference type="RuleBase" id="RU361187"/>
    </source>
</evidence>
<gene>
    <name evidence="5" type="ORF">DW839_13940</name>
</gene>
<evidence type="ECO:0000313" key="6">
    <source>
        <dbReference type="Proteomes" id="UP000283975"/>
    </source>
</evidence>
<dbReference type="GO" id="GO:0005975">
    <property type="term" value="P:carbohydrate metabolic process"/>
    <property type="evidence" value="ECO:0007669"/>
    <property type="project" value="InterPro"/>
</dbReference>
<accession>A0A414AVA0</accession>
<dbReference type="AlphaFoldDB" id="A0A414AVA0"/>
<keyword evidence="3 4" id="KW-0326">Glycosidase</keyword>
<reference evidence="5 6" key="1">
    <citation type="submission" date="2018-08" db="EMBL/GenBank/DDBJ databases">
        <title>A genome reference for cultivated species of the human gut microbiota.</title>
        <authorList>
            <person name="Zou Y."/>
            <person name="Xue W."/>
            <person name="Luo G."/>
        </authorList>
    </citation>
    <scope>NUCLEOTIDE SEQUENCE [LARGE SCALE GENOMIC DNA]</scope>
    <source>
        <strain evidence="5 6">AM35-14</strain>
    </source>
</reference>
<dbReference type="GO" id="GO:0004553">
    <property type="term" value="F:hydrolase activity, hydrolyzing O-glycosyl compounds"/>
    <property type="evidence" value="ECO:0007669"/>
    <property type="project" value="InterPro"/>
</dbReference>
<dbReference type="Proteomes" id="UP000283975">
    <property type="component" value="Unassembled WGS sequence"/>
</dbReference>